<sequence>MTSLPIQQFYVPANYLPTLKGNDYYVTDSYGFVPVTVDGTVFIENNKGERFVMDANPYLHRSPMPVKLLNLLYPSNIPEVERFCLSLISEVHQTLGSTKDYRVVLGGGNALKLLGYEQVYPGDFDTLVIINPDLDEEEFRMVHKHVTDTVKEILIRKVQDRTNWKPVLDACNRTKHIVNNTLEKYITLNDTFSKIPDSRQCPFSLKLFDNYSYPDRNKGAYVRLNITELKLKLETSPPTDLIDFTVPLQNYKFLPAYWAIYKNNTQFKGSISLPTNIAIYGAQRITELSEDRPDKVAKQQKRAKNTQVRLGHQVNEARRKDERFKFGLNTNNTRRHVLNRKNLTVKRTATRSNTNYIQKMIKKLNNSGRVKNNNALTVGNIYDTYLTD</sequence>
<dbReference type="AlphaFoldDB" id="A0A6C0AQG7"/>
<accession>A0A6C0AQG7</accession>
<name>A0A6C0AQG7_9ZZZZ</name>
<organism evidence="1">
    <name type="scientific">viral metagenome</name>
    <dbReference type="NCBI Taxonomy" id="1070528"/>
    <lineage>
        <taxon>unclassified sequences</taxon>
        <taxon>metagenomes</taxon>
        <taxon>organismal metagenomes</taxon>
    </lineage>
</organism>
<reference evidence="1" key="1">
    <citation type="journal article" date="2020" name="Nature">
        <title>Giant virus diversity and host interactions through global metagenomics.</title>
        <authorList>
            <person name="Schulz F."/>
            <person name="Roux S."/>
            <person name="Paez-Espino D."/>
            <person name="Jungbluth S."/>
            <person name="Walsh D.A."/>
            <person name="Denef V.J."/>
            <person name="McMahon K.D."/>
            <person name="Konstantinidis K.T."/>
            <person name="Eloe-Fadrosh E.A."/>
            <person name="Kyrpides N.C."/>
            <person name="Woyke T."/>
        </authorList>
    </citation>
    <scope>NUCLEOTIDE SEQUENCE</scope>
    <source>
        <strain evidence="1">GVMAG-S-1101164-72</strain>
    </source>
</reference>
<dbReference type="EMBL" id="MN740758">
    <property type="protein sequence ID" value="QHS81565.1"/>
    <property type="molecule type" value="Genomic_DNA"/>
</dbReference>
<proteinExistence type="predicted"/>
<protein>
    <submittedName>
        <fullName evidence="1">Uncharacterized protein</fullName>
    </submittedName>
</protein>
<evidence type="ECO:0000313" key="1">
    <source>
        <dbReference type="EMBL" id="QHS81565.1"/>
    </source>
</evidence>